<keyword evidence="4 6" id="KW-0067">ATP-binding</keyword>
<dbReference type="RefSeq" id="WP_144369363.1">
    <property type="nucleotide sequence ID" value="NZ_CABHNB010000036.1"/>
</dbReference>
<dbReference type="PANTHER" id="PTHR42734">
    <property type="entry name" value="METAL TRANSPORT SYSTEM ATP-BINDING PROTEIN TM_0124-RELATED"/>
    <property type="match status" value="1"/>
</dbReference>
<dbReference type="Gene3D" id="3.40.50.300">
    <property type="entry name" value="P-loop containing nucleotide triphosphate hydrolases"/>
    <property type="match status" value="1"/>
</dbReference>
<dbReference type="InterPro" id="IPR003593">
    <property type="entry name" value="AAA+_ATPase"/>
</dbReference>
<evidence type="ECO:0000256" key="1">
    <source>
        <dbReference type="ARBA" id="ARBA00005417"/>
    </source>
</evidence>
<evidence type="ECO:0000256" key="3">
    <source>
        <dbReference type="ARBA" id="ARBA00022741"/>
    </source>
</evidence>
<dbReference type="PROSITE" id="PS00211">
    <property type="entry name" value="ABC_TRANSPORTER_1"/>
    <property type="match status" value="1"/>
</dbReference>
<keyword evidence="3" id="KW-0547">Nucleotide-binding</keyword>
<dbReference type="EC" id="3.6.3.-" evidence="6"/>
<name>A0A564U6R0_9FIRM</name>
<dbReference type="SMART" id="SM00382">
    <property type="entry name" value="AAA"/>
    <property type="match status" value="1"/>
</dbReference>
<keyword evidence="6" id="KW-0378">Hydrolase</keyword>
<accession>A0A564U6R0</accession>
<reference evidence="6 7" key="1">
    <citation type="submission" date="2019-07" db="EMBL/GenBank/DDBJ databases">
        <authorList>
            <person name="Hibberd C M."/>
            <person name="Gehrig L. J."/>
            <person name="Chang H.-W."/>
            <person name="Venkatesh S."/>
        </authorList>
    </citation>
    <scope>NUCLEOTIDE SEQUENCE [LARGE SCALE GENOMIC DNA]</scope>
    <source>
        <strain evidence="6">Ruminococcus_obeum_SSTS_Bg7063</strain>
    </source>
</reference>
<dbReference type="EMBL" id="CABHNB010000036">
    <property type="protein sequence ID" value="VUX15071.1"/>
    <property type="molecule type" value="Genomic_DNA"/>
</dbReference>
<dbReference type="SUPFAM" id="SSF52540">
    <property type="entry name" value="P-loop containing nucleoside triphosphate hydrolases"/>
    <property type="match status" value="1"/>
</dbReference>
<gene>
    <name evidence="6" type="primary">znuC</name>
    <name evidence="6" type="ORF">ROSSTS7063_02416</name>
</gene>
<dbReference type="Proteomes" id="UP000409147">
    <property type="component" value="Unassembled WGS sequence"/>
</dbReference>
<evidence type="ECO:0000313" key="7">
    <source>
        <dbReference type="Proteomes" id="UP000409147"/>
    </source>
</evidence>
<dbReference type="AlphaFoldDB" id="A0A564U6R0"/>
<sequence>MNNQENSVPDAEIENMTFSYSSLPVIDHMNFILNSGDYVILTGENGCGKSTFLKLLLGELIPRQGKIYLFGQTVSPAVFRRFYIGYVPQNSISKNQNFPATVGEIMWTGLYGKPYHKRKRRQSEEKICSALSELEMQDYLGRQIGELSGGQQQRIMLARALISMPQLLILDESTAGMDAHSLELFCQVLEKQNHENKLTILLVTHGNTEKFHGANRYVTIENGRMIE</sequence>
<dbReference type="InterPro" id="IPR050153">
    <property type="entry name" value="Metal_Ion_Import_ABC"/>
</dbReference>
<dbReference type="InterPro" id="IPR027417">
    <property type="entry name" value="P-loop_NTPase"/>
</dbReference>
<evidence type="ECO:0000256" key="2">
    <source>
        <dbReference type="ARBA" id="ARBA00022448"/>
    </source>
</evidence>
<organism evidence="6 7">
    <name type="scientific">Blautia obeum</name>
    <dbReference type="NCBI Taxonomy" id="40520"/>
    <lineage>
        <taxon>Bacteria</taxon>
        <taxon>Bacillati</taxon>
        <taxon>Bacillota</taxon>
        <taxon>Clostridia</taxon>
        <taxon>Lachnospirales</taxon>
        <taxon>Lachnospiraceae</taxon>
        <taxon>Blautia</taxon>
    </lineage>
</organism>
<feature type="domain" description="ABC transporter" evidence="5">
    <location>
        <begin position="11"/>
        <end position="227"/>
    </location>
</feature>
<dbReference type="PROSITE" id="PS50893">
    <property type="entry name" value="ABC_TRANSPORTER_2"/>
    <property type="match status" value="1"/>
</dbReference>
<evidence type="ECO:0000259" key="5">
    <source>
        <dbReference type="PROSITE" id="PS50893"/>
    </source>
</evidence>
<keyword evidence="7" id="KW-1185">Reference proteome</keyword>
<dbReference type="Pfam" id="PF00005">
    <property type="entry name" value="ABC_tran"/>
    <property type="match status" value="1"/>
</dbReference>
<evidence type="ECO:0000313" key="6">
    <source>
        <dbReference type="EMBL" id="VUX15071.1"/>
    </source>
</evidence>
<protein>
    <submittedName>
        <fullName evidence="6">High-affinity zinc uptake system ATP-binding protein ZnuC</fullName>
        <ecNumber evidence="6">3.6.3.-</ecNumber>
    </submittedName>
</protein>
<dbReference type="GO" id="GO:0005524">
    <property type="term" value="F:ATP binding"/>
    <property type="evidence" value="ECO:0007669"/>
    <property type="project" value="UniProtKB-KW"/>
</dbReference>
<evidence type="ECO:0000256" key="4">
    <source>
        <dbReference type="ARBA" id="ARBA00022840"/>
    </source>
</evidence>
<dbReference type="PANTHER" id="PTHR42734:SF17">
    <property type="entry name" value="METAL TRANSPORT SYSTEM ATP-BINDING PROTEIN TM_0124-RELATED"/>
    <property type="match status" value="1"/>
</dbReference>
<dbReference type="InterPro" id="IPR003439">
    <property type="entry name" value="ABC_transporter-like_ATP-bd"/>
</dbReference>
<dbReference type="InterPro" id="IPR017871">
    <property type="entry name" value="ABC_transporter-like_CS"/>
</dbReference>
<comment type="similarity">
    <text evidence="1">Belongs to the ABC transporter superfamily.</text>
</comment>
<proteinExistence type="inferred from homology"/>
<keyword evidence="2" id="KW-0813">Transport</keyword>
<dbReference type="GO" id="GO:0016887">
    <property type="term" value="F:ATP hydrolysis activity"/>
    <property type="evidence" value="ECO:0007669"/>
    <property type="project" value="InterPro"/>
</dbReference>